<name>A0A8C0IW46_CHEAB</name>
<feature type="domain" description="NACHT" evidence="9">
    <location>
        <begin position="134"/>
        <end position="266"/>
    </location>
</feature>
<evidence type="ECO:0000256" key="6">
    <source>
        <dbReference type="ARBA" id="ARBA00022741"/>
    </source>
</evidence>
<dbReference type="GO" id="GO:0050728">
    <property type="term" value="P:negative regulation of inflammatory response"/>
    <property type="evidence" value="ECO:0007669"/>
    <property type="project" value="Ensembl"/>
</dbReference>
<evidence type="ECO:0000256" key="1">
    <source>
        <dbReference type="ARBA" id="ARBA00004496"/>
    </source>
</evidence>
<evidence type="ECO:0000256" key="8">
    <source>
        <dbReference type="ARBA" id="ARBA00062745"/>
    </source>
</evidence>
<dbReference type="Pfam" id="PF05729">
    <property type="entry name" value="NACHT"/>
    <property type="match status" value="1"/>
</dbReference>
<dbReference type="GO" id="GO:0032715">
    <property type="term" value="P:negative regulation of interleukin-6 production"/>
    <property type="evidence" value="ECO:0007669"/>
    <property type="project" value="Ensembl"/>
</dbReference>
<reference evidence="10" key="2">
    <citation type="submission" date="2025-09" db="UniProtKB">
        <authorList>
            <consortium name="Ensembl"/>
        </authorList>
    </citation>
    <scope>IDENTIFICATION</scope>
</reference>
<dbReference type="GO" id="GO:0005524">
    <property type="term" value="F:ATP binding"/>
    <property type="evidence" value="ECO:0007669"/>
    <property type="project" value="UniProtKB-KW"/>
</dbReference>
<comment type="subunit">
    <text evidence="8">Directly interacts (via CARD) with TMEM173/STING; this interaction reduces TMEM173 trafficking to the perinuclear region in response to interferon stimulatory DNA. Also interacts, but to a lesser extent, with TBK1. Interacts with TRAF6; this interaction results in decreased TRAF6 'Lys-63'-linked polyubiquitination, but leaves 'Lys-48'-linked chains unchanged, promoting TRAF6 protein degradation. Interacts with PIK3R1/PIK3R2; this interaction disrupts the association between PIK3R1/PIK3R2 and the p110 catalytic subunit PIK3CA/PIK3CB/PIK3CD and reduces PIK3R1/PIK3R2 activation. Weakly interacts with PYCARD/ASC. Interacts with CASP1 and CASP5.</text>
</comment>
<keyword evidence="11" id="KW-1185">Reference proteome</keyword>
<dbReference type="GO" id="GO:0048471">
    <property type="term" value="C:perinuclear region of cytoplasm"/>
    <property type="evidence" value="ECO:0007669"/>
    <property type="project" value="Ensembl"/>
</dbReference>
<reference evidence="10" key="1">
    <citation type="submission" date="2025-08" db="UniProtKB">
        <authorList>
            <consortium name="Ensembl"/>
        </authorList>
    </citation>
    <scope>IDENTIFICATION</scope>
</reference>
<dbReference type="GO" id="GO:0034451">
    <property type="term" value="C:centriolar satellite"/>
    <property type="evidence" value="ECO:0007669"/>
    <property type="project" value="Ensembl"/>
</dbReference>
<dbReference type="InterPro" id="IPR051261">
    <property type="entry name" value="NLR"/>
</dbReference>
<dbReference type="InterPro" id="IPR027417">
    <property type="entry name" value="P-loop_NTPase"/>
</dbReference>
<dbReference type="GO" id="GO:0007249">
    <property type="term" value="P:canonical NF-kappaB signal transduction"/>
    <property type="evidence" value="ECO:0007669"/>
    <property type="project" value="Ensembl"/>
</dbReference>
<sequence length="1065" mass="117258">MRKLDLLSAEEAGQVQEESSLSEQVKAVMDLLAGKGSYASQSLQTYIETTNACSIYPMVQKHLESLQNRYGTGVELGQLERLTNLLLVEGLTDIQQKEHDVMQIEATKGMRNVAKKIPLEKLFLPLSKVSIPPRISVTVGVAGIGKSTLVKLFACMWAKGEINKDIIFVLPLTFRELNTYEKLSAERLIRSAFPHITEPSFISNGTARILLILDGLDEFKTPLDFSNTVVCTDPKKEIQVDSLITNIIRGNLFQEASIWVTSRPTAASQIPGGLVDRMTEIRGFGAVEIKDFFDQMFLENKDLSSQVLGQIKANRSLYTMCTVPAFCWISGSSMGYFLKNSTDQSQEMTTVPKTLSEIYSYYFKMALSSDWQEKQKETPRIEQAINNSKKIIGNLGRLAFYGLLKKKYVFYEQDMKAYGIDLSSLQGSLCNRMLLKEEMQFSTVYYFSHLTLQEFLAATYYYASAKRAIFDLFTESGMSWPKFGFLNHFKNAVHRSLQSDDGQLDIFVRFLSGLLSPQVNKLLSGWLLMKDEHNSFRSHVISFLQSCLNTDYVISSRTVNVMQCLYEVQHMELAKTVEEAMKNESLAGMLTPVNCSALAYLLQVSEVCMEETNLSNCLTYNICKSLLSQLLFCSNLRLDNNKFKDNVMELLGSVLSVKDCQIQKMSLAENQISNKGAKALARSLMVNRSLTVLDLRSNAIGPTGAKALADALKINQVLLSLNLQNNVIKEDGAKFLAEALLTNHKLTTLHLQKNSIGPQGAKKIAEALKLARFAMMNSLLTTQGECIQCWAGTNAHRVVPVVTLCCVSLSFSLQSNSISNTGVTALIGALRSNRGLISLNLRENSISQEGAPEIANALRTNCTLRNLDLAANLLYDEGVKAIALAMRENQALMSLHLQWNFIQSKAAKALAQALHSNTSLTSLDLQENAIGDEGMIALAAALKVNTTLTTLCLQVASIGVSGAKALAEALVVNRTLTTLDLRGNSIGLAGAKALANALKVNRSLRVLNLQENSLGMDGAICIATALTGNHGLTYVNLQGNRIGQSGAKVIADAIRTNSPRCIVEM</sequence>
<dbReference type="PANTHER" id="PTHR24106">
    <property type="entry name" value="NACHT, LRR AND CARD DOMAINS-CONTAINING"/>
    <property type="match status" value="1"/>
</dbReference>
<comment type="subcellular location">
    <subcellularLocation>
        <location evidence="1">Cytoplasm</location>
    </subcellularLocation>
</comment>
<dbReference type="GO" id="GO:0043124">
    <property type="term" value="P:negative regulation of canonical NF-kappaB signal transduction"/>
    <property type="evidence" value="ECO:0007669"/>
    <property type="project" value="Ensembl"/>
</dbReference>
<dbReference type="SMART" id="SM00368">
    <property type="entry name" value="LRR_RI"/>
    <property type="match status" value="12"/>
</dbReference>
<dbReference type="Pfam" id="PF17776">
    <property type="entry name" value="NLRC4_HD2"/>
    <property type="match status" value="1"/>
</dbReference>
<dbReference type="InterPro" id="IPR029495">
    <property type="entry name" value="NACHT-assoc"/>
</dbReference>
<dbReference type="GO" id="GO:1900226">
    <property type="term" value="P:negative regulation of NLRP3 inflammasome complex assembly"/>
    <property type="evidence" value="ECO:0007669"/>
    <property type="project" value="Ensembl"/>
</dbReference>
<dbReference type="GO" id="GO:0005829">
    <property type="term" value="C:cytosol"/>
    <property type="evidence" value="ECO:0007669"/>
    <property type="project" value="Ensembl"/>
</dbReference>
<dbReference type="InterPro" id="IPR001611">
    <property type="entry name" value="Leu-rich_rpt"/>
</dbReference>
<evidence type="ECO:0000256" key="7">
    <source>
        <dbReference type="ARBA" id="ARBA00022840"/>
    </source>
</evidence>
<evidence type="ECO:0000256" key="3">
    <source>
        <dbReference type="ARBA" id="ARBA00022490"/>
    </source>
</evidence>
<dbReference type="SUPFAM" id="SSF52047">
    <property type="entry name" value="RNI-like"/>
    <property type="match status" value="2"/>
</dbReference>
<dbReference type="InterPro" id="IPR041075">
    <property type="entry name" value="NOD1/2_WH"/>
</dbReference>
<dbReference type="GO" id="GO:1901223">
    <property type="term" value="P:negative regulation of non-canonical NF-kappaB signal transduction"/>
    <property type="evidence" value="ECO:0007669"/>
    <property type="project" value="Ensembl"/>
</dbReference>
<keyword evidence="6" id="KW-0547">Nucleotide-binding</keyword>
<dbReference type="GO" id="GO:0042110">
    <property type="term" value="P:T cell activation"/>
    <property type="evidence" value="ECO:0007669"/>
    <property type="project" value="Ensembl"/>
</dbReference>
<keyword evidence="4" id="KW-0433">Leucine-rich repeat</keyword>
<evidence type="ECO:0000256" key="2">
    <source>
        <dbReference type="ARBA" id="ARBA00008665"/>
    </source>
</evidence>
<dbReference type="FunFam" id="3.80.10.10:FF:000274">
    <property type="entry name" value="NLR family CARD domain containing 3"/>
    <property type="match status" value="1"/>
</dbReference>
<dbReference type="Proteomes" id="UP000694404">
    <property type="component" value="Unplaced"/>
</dbReference>
<dbReference type="Pfam" id="PF17779">
    <property type="entry name" value="WHD_NOD2"/>
    <property type="match status" value="1"/>
</dbReference>
<comment type="similarity">
    <text evidence="2">Belongs to the NLRP family.</text>
</comment>
<dbReference type="AlphaFoldDB" id="A0A8C0IW46"/>
<organism evidence="10 11">
    <name type="scientific">Chelonoidis abingdonii</name>
    <name type="common">Abingdon island giant tortoise</name>
    <name type="synonym">Testudo abingdonii</name>
    <dbReference type="NCBI Taxonomy" id="106734"/>
    <lineage>
        <taxon>Eukaryota</taxon>
        <taxon>Metazoa</taxon>
        <taxon>Chordata</taxon>
        <taxon>Craniata</taxon>
        <taxon>Vertebrata</taxon>
        <taxon>Euteleostomi</taxon>
        <taxon>Archelosauria</taxon>
        <taxon>Testudinata</taxon>
        <taxon>Testudines</taxon>
        <taxon>Cryptodira</taxon>
        <taxon>Durocryptodira</taxon>
        <taxon>Testudinoidea</taxon>
        <taxon>Testudinidae</taxon>
        <taxon>Chelonoidis</taxon>
    </lineage>
</organism>
<dbReference type="InterPro" id="IPR041267">
    <property type="entry name" value="NLRP_HD2"/>
</dbReference>
<dbReference type="GeneTree" id="ENSGT00940000159861"/>
<dbReference type="InterPro" id="IPR007111">
    <property type="entry name" value="NACHT_NTPase"/>
</dbReference>
<dbReference type="FunFam" id="3.80.10.10:FF:000236">
    <property type="entry name" value="NLR family CARD domain containing 3"/>
    <property type="match status" value="1"/>
</dbReference>
<dbReference type="Gene3D" id="3.80.10.10">
    <property type="entry name" value="Ribonuclease Inhibitor"/>
    <property type="match status" value="3"/>
</dbReference>
<evidence type="ECO:0000259" key="9">
    <source>
        <dbReference type="PROSITE" id="PS50837"/>
    </source>
</evidence>
<evidence type="ECO:0000313" key="10">
    <source>
        <dbReference type="Ensembl" id="ENSCABP00000023153.1"/>
    </source>
</evidence>
<dbReference type="GO" id="GO:0080090">
    <property type="term" value="P:regulation of primary metabolic process"/>
    <property type="evidence" value="ECO:0007669"/>
    <property type="project" value="UniProtKB-ARBA"/>
</dbReference>
<dbReference type="PROSITE" id="PS50837">
    <property type="entry name" value="NACHT"/>
    <property type="match status" value="1"/>
</dbReference>
<dbReference type="FunFam" id="3.40.50.300:FF:001062">
    <property type="entry name" value="NLR family CARD domain containing 3"/>
    <property type="match status" value="1"/>
</dbReference>
<evidence type="ECO:0000256" key="5">
    <source>
        <dbReference type="ARBA" id="ARBA00022737"/>
    </source>
</evidence>
<dbReference type="Gene3D" id="3.40.50.300">
    <property type="entry name" value="P-loop containing nucleotide triphosphate hydrolases"/>
    <property type="match status" value="1"/>
</dbReference>
<evidence type="ECO:0000313" key="11">
    <source>
        <dbReference type="Proteomes" id="UP000694404"/>
    </source>
</evidence>
<dbReference type="SMART" id="SM01288">
    <property type="entry name" value="FISNA"/>
    <property type="match status" value="1"/>
</dbReference>
<keyword evidence="7" id="KW-0067">ATP-binding</keyword>
<accession>A0A8C0IW46</accession>
<keyword evidence="3" id="KW-0963">Cytoplasm</keyword>
<dbReference type="FunFam" id="3.80.10.10:FF:001349">
    <property type="entry name" value="NLR family CARD domain containing 3"/>
    <property type="match status" value="1"/>
</dbReference>
<dbReference type="OMA" id="IPCICWM"/>
<evidence type="ECO:0000256" key="4">
    <source>
        <dbReference type="ARBA" id="ARBA00022614"/>
    </source>
</evidence>
<dbReference type="InterPro" id="IPR032675">
    <property type="entry name" value="LRR_dom_sf"/>
</dbReference>
<dbReference type="Ensembl" id="ENSCABT00000025367.1">
    <property type="protein sequence ID" value="ENSCABP00000023153.1"/>
    <property type="gene ID" value="ENSCABG00000017049.1"/>
</dbReference>
<proteinExistence type="inferred from homology"/>
<dbReference type="GO" id="GO:0032720">
    <property type="term" value="P:negative regulation of tumor necrosis factor production"/>
    <property type="evidence" value="ECO:0007669"/>
    <property type="project" value="Ensembl"/>
</dbReference>
<keyword evidence="5" id="KW-0677">Repeat</keyword>
<gene>
    <name evidence="10" type="primary">NLRC3</name>
</gene>
<dbReference type="Pfam" id="PF13516">
    <property type="entry name" value="LRR_6"/>
    <property type="match status" value="9"/>
</dbReference>
<protein>
    <submittedName>
        <fullName evidence="10">NLR family CARD domain containing 3</fullName>
    </submittedName>
</protein>